<dbReference type="InterPro" id="IPR006195">
    <property type="entry name" value="aa-tRNA-synth_II"/>
</dbReference>
<proteinExistence type="predicted"/>
<dbReference type="PANTHER" id="PTHR22594">
    <property type="entry name" value="ASPARTYL/LYSYL-TRNA SYNTHETASE"/>
    <property type="match status" value="1"/>
</dbReference>
<dbReference type="SUPFAM" id="SSF50249">
    <property type="entry name" value="Nucleic acid-binding proteins"/>
    <property type="match status" value="1"/>
</dbReference>
<dbReference type="GO" id="GO:0005524">
    <property type="term" value="F:ATP binding"/>
    <property type="evidence" value="ECO:0007669"/>
    <property type="project" value="UniProtKB-KW"/>
</dbReference>
<dbReference type="Gene3D" id="2.40.50.140">
    <property type="entry name" value="Nucleic acid-binding proteins"/>
    <property type="match status" value="1"/>
</dbReference>
<evidence type="ECO:0000313" key="9">
    <source>
        <dbReference type="WBParaSite" id="ECPE_0001388901-mRNA-1"/>
    </source>
</evidence>
<dbReference type="PROSITE" id="PS50862">
    <property type="entry name" value="AA_TRNA_LIGASE_II"/>
    <property type="match status" value="1"/>
</dbReference>
<dbReference type="PANTHER" id="PTHR22594:SF5">
    <property type="entry name" value="ASPARTATE--TRNA LIGASE, MITOCHONDRIAL"/>
    <property type="match status" value="1"/>
</dbReference>
<reference evidence="7 8" key="2">
    <citation type="submission" date="2018-11" db="EMBL/GenBank/DDBJ databases">
        <authorList>
            <consortium name="Pathogen Informatics"/>
        </authorList>
    </citation>
    <scope>NUCLEOTIDE SEQUENCE [LARGE SCALE GENOMIC DNA]</scope>
    <source>
        <strain evidence="7 8">Egypt</strain>
    </source>
</reference>
<dbReference type="PRINTS" id="PR01042">
    <property type="entry name" value="TRNASYNTHASP"/>
</dbReference>
<evidence type="ECO:0000259" key="6">
    <source>
        <dbReference type="PROSITE" id="PS50862"/>
    </source>
</evidence>
<dbReference type="Pfam" id="PF00152">
    <property type="entry name" value="tRNA-synt_2"/>
    <property type="match status" value="1"/>
</dbReference>
<dbReference type="InterPro" id="IPR045864">
    <property type="entry name" value="aa-tRNA-synth_II/BPL/LPL"/>
</dbReference>
<organism evidence="9">
    <name type="scientific">Echinostoma caproni</name>
    <dbReference type="NCBI Taxonomy" id="27848"/>
    <lineage>
        <taxon>Eukaryota</taxon>
        <taxon>Metazoa</taxon>
        <taxon>Spiralia</taxon>
        <taxon>Lophotrochozoa</taxon>
        <taxon>Platyhelminthes</taxon>
        <taxon>Trematoda</taxon>
        <taxon>Digenea</taxon>
        <taxon>Plagiorchiida</taxon>
        <taxon>Echinostomata</taxon>
        <taxon>Echinostomatoidea</taxon>
        <taxon>Echinostomatidae</taxon>
        <taxon>Echinostoma</taxon>
    </lineage>
</organism>
<dbReference type="InterPro" id="IPR002312">
    <property type="entry name" value="Asp/Asn-tRNA-synth_IIb"/>
</dbReference>
<keyword evidence="4" id="KW-0648">Protein biosynthesis</keyword>
<evidence type="ECO:0000256" key="3">
    <source>
        <dbReference type="ARBA" id="ARBA00022840"/>
    </source>
</evidence>
<dbReference type="AlphaFoldDB" id="A0A183B3R4"/>
<keyword evidence="1" id="KW-0436">Ligase</keyword>
<dbReference type="OrthoDB" id="439710at2759"/>
<keyword evidence="2" id="KW-0547">Nucleotide-binding</keyword>
<dbReference type="InterPro" id="IPR004364">
    <property type="entry name" value="Aa-tRNA-synt_II"/>
</dbReference>
<dbReference type="GO" id="GO:0006422">
    <property type="term" value="P:aspartyl-tRNA aminoacylation"/>
    <property type="evidence" value="ECO:0007669"/>
    <property type="project" value="TreeGrafter"/>
</dbReference>
<dbReference type="Proteomes" id="UP000272942">
    <property type="component" value="Unassembled WGS sequence"/>
</dbReference>
<reference evidence="9" key="1">
    <citation type="submission" date="2016-06" db="UniProtKB">
        <authorList>
            <consortium name="WormBaseParasite"/>
        </authorList>
    </citation>
    <scope>IDENTIFICATION</scope>
</reference>
<accession>A0A183B3R4</accession>
<dbReference type="InterPro" id="IPR012340">
    <property type="entry name" value="NA-bd_OB-fold"/>
</dbReference>
<evidence type="ECO:0000256" key="5">
    <source>
        <dbReference type="ARBA" id="ARBA00023146"/>
    </source>
</evidence>
<dbReference type="WBParaSite" id="ECPE_0001388901-mRNA-1">
    <property type="protein sequence ID" value="ECPE_0001388901-mRNA-1"/>
    <property type="gene ID" value="ECPE_0001388901"/>
</dbReference>
<evidence type="ECO:0000256" key="4">
    <source>
        <dbReference type="ARBA" id="ARBA00022917"/>
    </source>
</evidence>
<evidence type="ECO:0000256" key="2">
    <source>
        <dbReference type="ARBA" id="ARBA00022741"/>
    </source>
</evidence>
<evidence type="ECO:0000313" key="7">
    <source>
        <dbReference type="EMBL" id="VDP91121.1"/>
    </source>
</evidence>
<gene>
    <name evidence="7" type="ORF">ECPE_LOCUS13849</name>
</gene>
<name>A0A183B3R4_9TREM</name>
<dbReference type="EMBL" id="UZAN01056123">
    <property type="protein sequence ID" value="VDP91121.1"/>
    <property type="molecule type" value="Genomic_DNA"/>
</dbReference>
<sequence>MSNFILLWDAFGLTQINLLQTIAEDQDFTSSTLKPGYVIHVTGTVIARPVKDNMSTGEIEVAPRAITVLNAPRVALPFTRSLMTEVNEQVRLKYRFLDLRSEVLQRNLRFRSALILRMRQYLCETYVNFQGAQEFVVPTRNAGFFYSLPQSPQQFKQLLMVGGIDRYMQIARCFRDEASRADRQPEFTQLDLEMSFVEMEDVFQVIQDTLSACWDLIREVKLDENAVQPSFGRMDYKTCMSRFGTDKPDLRFGFSFCEPTSSDLIGFRVSASHASCLSHSDWKKVRTLVKELTGLNVSSFKAGFAPSEFKELIENLRAGSDDYVVFVRGSSDAQKKCLGLARTELAQMLHQKGMLDRCLIAQN</sequence>
<keyword evidence="8" id="KW-1185">Reference proteome</keyword>
<dbReference type="GO" id="GO:0005739">
    <property type="term" value="C:mitochondrion"/>
    <property type="evidence" value="ECO:0007669"/>
    <property type="project" value="TreeGrafter"/>
</dbReference>
<evidence type="ECO:0000313" key="8">
    <source>
        <dbReference type="Proteomes" id="UP000272942"/>
    </source>
</evidence>
<evidence type="ECO:0000256" key="1">
    <source>
        <dbReference type="ARBA" id="ARBA00022598"/>
    </source>
</evidence>
<protein>
    <submittedName>
        <fullName evidence="9">AA_TRNA_LIGASE_II domain-containing protein</fullName>
    </submittedName>
</protein>
<keyword evidence="5" id="KW-0030">Aminoacyl-tRNA synthetase</keyword>
<dbReference type="Gene3D" id="3.30.930.10">
    <property type="entry name" value="Bira Bifunctional Protein, Domain 2"/>
    <property type="match status" value="1"/>
</dbReference>
<feature type="domain" description="Aminoacyl-transfer RNA synthetases class-II family profile" evidence="6">
    <location>
        <begin position="166"/>
        <end position="264"/>
    </location>
</feature>
<dbReference type="SUPFAM" id="SSF55681">
    <property type="entry name" value="Class II aaRS and biotin synthetases"/>
    <property type="match status" value="1"/>
</dbReference>
<keyword evidence="3" id="KW-0067">ATP-binding</keyword>
<dbReference type="GO" id="GO:0004815">
    <property type="term" value="F:aspartate-tRNA ligase activity"/>
    <property type="evidence" value="ECO:0007669"/>
    <property type="project" value="TreeGrafter"/>
</dbReference>